<name>A0A2P4NRN5_9EURY</name>
<evidence type="ECO:0008006" key="3">
    <source>
        <dbReference type="Google" id="ProtNLM"/>
    </source>
</evidence>
<organism evidence="1 2">
    <name type="scientific">Haloferax marisrubri</name>
    <dbReference type="NCBI Taxonomy" id="1544719"/>
    <lineage>
        <taxon>Archaea</taxon>
        <taxon>Methanobacteriati</taxon>
        <taxon>Methanobacteriota</taxon>
        <taxon>Stenosarchaea group</taxon>
        <taxon>Halobacteria</taxon>
        <taxon>Halobacteriales</taxon>
        <taxon>Haloferacaceae</taxon>
        <taxon>Haloferax</taxon>
    </lineage>
</organism>
<accession>A0A2P4NRN5</accession>
<evidence type="ECO:0000313" key="2">
    <source>
        <dbReference type="Proteomes" id="UP000053621"/>
    </source>
</evidence>
<comment type="caution">
    <text evidence="1">The sequence shown here is derived from an EMBL/GenBank/DDBJ whole genome shotgun (WGS) entry which is preliminary data.</text>
</comment>
<reference evidence="1" key="1">
    <citation type="submission" date="2017-08" db="EMBL/GenBank/DDBJ databases">
        <title>Haloferax marisrubri sp. nov., isolated from the Discovery deep brine-seawater interface in the Red Sea.</title>
        <authorList>
            <person name="Zhang G."/>
            <person name="Stingl U."/>
        </authorList>
    </citation>
    <scope>NUCLEOTIDE SEQUENCE [LARGE SCALE GENOMIC DNA]</scope>
    <source>
        <strain evidence="1">SB3</strain>
    </source>
</reference>
<evidence type="ECO:0000313" key="1">
    <source>
        <dbReference type="EMBL" id="POG55804.1"/>
    </source>
</evidence>
<protein>
    <recommendedName>
        <fullName evidence="3">DUF2795 domain-containing protein</fullName>
    </recommendedName>
</protein>
<dbReference type="OrthoDB" id="317850at2157"/>
<gene>
    <name evidence="1" type="ORF">AUR65_010480</name>
</gene>
<dbReference type="RefSeq" id="WP_058566843.1">
    <property type="nucleotide sequence ID" value="NZ_LOPW02000010.1"/>
</dbReference>
<keyword evidence="2" id="KW-1185">Reference proteome</keyword>
<dbReference type="InterPro" id="IPR043899">
    <property type="entry name" value="DUF5789"/>
</dbReference>
<dbReference type="AlphaFoldDB" id="A0A2P4NRN5"/>
<dbReference type="Pfam" id="PF19102">
    <property type="entry name" value="DUF5789"/>
    <property type="match status" value="1"/>
</dbReference>
<dbReference type="Proteomes" id="UP000053621">
    <property type="component" value="Unassembled WGS sequence"/>
</dbReference>
<dbReference type="EMBL" id="LOPW02000010">
    <property type="protein sequence ID" value="POG55804.1"/>
    <property type="molecule type" value="Genomic_DNA"/>
</dbReference>
<sequence>MDIRDLQSHLETAFEYPVTTERVLERAGDIEVAAPNVDDAETVETILAPLGPETYESAADLYNTILGSVSDDYIGRKFYDDRGADPADSWSILPEQARSF</sequence>
<proteinExistence type="predicted"/>